<comment type="caution">
    <text evidence="2">The sequence shown here is derived from an EMBL/GenBank/DDBJ whole genome shotgun (WGS) entry which is preliminary data.</text>
</comment>
<sequence>MAHKFGIEFFAAFYNGKQRHKPGFGRAFLFQENLPMLNECNFVLSSGRKCRGVSIRRQDFCRHHLSLGGLRPRPRHRIELYSRMARWRDLRRSVATRPIEHLPSDIILVLRSLLYEGAGGISDRQAGRLIRGMLRRLGAIPPFPSELLSGNAEDNNADSESSDAEPDAGPGFESGCRFSTESAAALSIHLARDPRTTPAPLAEPPNPPGSSHGACPGPVRERRSCTPGLYPMRTLMI</sequence>
<dbReference type="Proteomes" id="UP000264702">
    <property type="component" value="Unassembled WGS sequence"/>
</dbReference>
<proteinExistence type="predicted"/>
<gene>
    <name evidence="2" type="ORF">D0Y96_04790</name>
</gene>
<feature type="compositionally biased region" description="Acidic residues" evidence="1">
    <location>
        <begin position="155"/>
        <end position="166"/>
    </location>
</feature>
<name>A0A372IRS4_9BACT</name>
<dbReference type="EMBL" id="QVQT01000002">
    <property type="protein sequence ID" value="RFU17471.1"/>
    <property type="molecule type" value="Genomic_DNA"/>
</dbReference>
<accession>A0A372IRS4</accession>
<feature type="region of interest" description="Disordered" evidence="1">
    <location>
        <begin position="192"/>
        <end position="226"/>
    </location>
</feature>
<feature type="region of interest" description="Disordered" evidence="1">
    <location>
        <begin position="145"/>
        <end position="176"/>
    </location>
</feature>
<evidence type="ECO:0000256" key="1">
    <source>
        <dbReference type="SAM" id="MobiDB-lite"/>
    </source>
</evidence>
<keyword evidence="3" id="KW-1185">Reference proteome</keyword>
<dbReference type="AlphaFoldDB" id="A0A372IRS4"/>
<protein>
    <submittedName>
        <fullName evidence="2">Uncharacterized protein</fullName>
    </submittedName>
</protein>
<reference evidence="2 3" key="1">
    <citation type="submission" date="2018-08" db="EMBL/GenBank/DDBJ databases">
        <title>Acidipila sp. 4G-K13, an acidobacterium isolated from forest soil.</title>
        <authorList>
            <person name="Gao Z.-H."/>
            <person name="Qiu L.-H."/>
        </authorList>
    </citation>
    <scope>NUCLEOTIDE SEQUENCE [LARGE SCALE GENOMIC DNA]</scope>
    <source>
        <strain evidence="2 3">4G-K13</strain>
    </source>
</reference>
<organism evidence="2 3">
    <name type="scientific">Paracidobacterium acidisoli</name>
    <dbReference type="NCBI Taxonomy" id="2303751"/>
    <lineage>
        <taxon>Bacteria</taxon>
        <taxon>Pseudomonadati</taxon>
        <taxon>Acidobacteriota</taxon>
        <taxon>Terriglobia</taxon>
        <taxon>Terriglobales</taxon>
        <taxon>Acidobacteriaceae</taxon>
        <taxon>Paracidobacterium</taxon>
    </lineage>
</organism>
<evidence type="ECO:0000313" key="3">
    <source>
        <dbReference type="Proteomes" id="UP000264702"/>
    </source>
</evidence>
<evidence type="ECO:0000313" key="2">
    <source>
        <dbReference type="EMBL" id="RFU17471.1"/>
    </source>
</evidence>